<dbReference type="PANTHER" id="PTHR43311:SF2">
    <property type="entry name" value="GLUTAMATE--TRNA LIGASE, MITOCHONDRIAL-RELATED"/>
    <property type="match status" value="1"/>
</dbReference>
<evidence type="ECO:0000256" key="5">
    <source>
        <dbReference type="ARBA" id="ARBA00022840"/>
    </source>
</evidence>
<name>A0ABZ0UV50_9RICK</name>
<dbReference type="GO" id="GO:0016874">
    <property type="term" value="F:ligase activity"/>
    <property type="evidence" value="ECO:0007669"/>
    <property type="project" value="UniProtKB-KW"/>
</dbReference>
<dbReference type="Gene3D" id="1.10.10.350">
    <property type="match status" value="1"/>
</dbReference>
<dbReference type="InterPro" id="IPR008925">
    <property type="entry name" value="aa_tRNA-synth_I_cd-bd_sf"/>
</dbReference>
<dbReference type="InterPro" id="IPR049940">
    <property type="entry name" value="GluQ/Sye"/>
</dbReference>
<proteinExistence type="inferred from homology"/>
<dbReference type="Pfam" id="PF19269">
    <property type="entry name" value="Anticodon_2"/>
    <property type="match status" value="1"/>
</dbReference>
<dbReference type="Pfam" id="PF00749">
    <property type="entry name" value="tRNA-synt_1c"/>
    <property type="match status" value="1"/>
</dbReference>
<keyword evidence="5 8" id="KW-0067">ATP-binding</keyword>
<dbReference type="InterPro" id="IPR004527">
    <property type="entry name" value="Glu-tRNA-ligase_bac/mito"/>
</dbReference>
<dbReference type="InterPro" id="IPR033910">
    <property type="entry name" value="GluRS_core"/>
</dbReference>
<evidence type="ECO:0000256" key="1">
    <source>
        <dbReference type="ARBA" id="ARBA00007894"/>
    </source>
</evidence>
<gene>
    <name evidence="8" type="primary">gltX</name>
    <name evidence="11" type="ORF">Trichorick_01287</name>
</gene>
<reference evidence="11 12" key="1">
    <citation type="submission" date="2022-10" db="EMBL/GenBank/DDBJ databases">
        <title>Host association and intracellularity evolved multiple times independently in the Rickettsiales.</title>
        <authorList>
            <person name="Castelli M."/>
            <person name="Nardi T."/>
            <person name="Gammuto L."/>
            <person name="Bellinzona G."/>
            <person name="Sabaneyeva E."/>
            <person name="Potekhin A."/>
            <person name="Serra V."/>
            <person name="Petroni G."/>
            <person name="Sassera D."/>
        </authorList>
    </citation>
    <scope>NUCLEOTIDE SEQUENCE [LARGE SCALE GENOMIC DNA]</scope>
    <source>
        <strain evidence="11 12">Kr 154-4</strain>
    </source>
</reference>
<feature type="domain" description="Aminoacyl-tRNA synthetase class I anticodon-binding" evidence="10">
    <location>
        <begin position="326"/>
        <end position="462"/>
    </location>
</feature>
<organism evidence="11 12">
    <name type="scientific">Candidatus Trichorickettsia mobilis</name>
    <dbReference type="NCBI Taxonomy" id="1346319"/>
    <lineage>
        <taxon>Bacteria</taxon>
        <taxon>Pseudomonadati</taxon>
        <taxon>Pseudomonadota</taxon>
        <taxon>Alphaproteobacteria</taxon>
        <taxon>Rickettsiales</taxon>
        <taxon>Rickettsiaceae</taxon>
        <taxon>Rickettsieae</taxon>
        <taxon>Candidatus Trichorickettsia</taxon>
    </lineage>
</organism>
<dbReference type="NCBIfam" id="TIGR00464">
    <property type="entry name" value="gltX_bact"/>
    <property type="match status" value="1"/>
</dbReference>
<dbReference type="InterPro" id="IPR020751">
    <property type="entry name" value="aa-tRNA-synth_I_codon-bd_sub2"/>
</dbReference>
<comment type="subcellular location">
    <subcellularLocation>
        <location evidence="8">Cytoplasm</location>
    </subcellularLocation>
</comment>
<dbReference type="Gene3D" id="3.40.50.620">
    <property type="entry name" value="HUPs"/>
    <property type="match status" value="1"/>
</dbReference>
<evidence type="ECO:0000256" key="3">
    <source>
        <dbReference type="ARBA" id="ARBA00022598"/>
    </source>
</evidence>
<evidence type="ECO:0000313" key="12">
    <source>
        <dbReference type="Proteomes" id="UP001326613"/>
    </source>
</evidence>
<dbReference type="PRINTS" id="PR00987">
    <property type="entry name" value="TRNASYNTHGLU"/>
</dbReference>
<sequence length="499" mass="56698">MTVITRFAPSPTGFLHIGSARTALFNYLFARHNHGKFLLRIEDTDKVRSTAEATTAILTSLKWLGLDWDGEIIYQAKRNELHYQAAMQLLNQGKAYYCFTPQTDIEQLRNSAAANKQHFLFNSPWREADPKTYPKDIKPVIRLKANKEGQTIIHDRLQGDVVIENTHMDDMVLVRSDGTATYMLAVVVDDHDMEITHIIRGDDHLTNAARQIQLYQAFCWKIPEMVHIPLIHGPDGAKLSKRHGALGVEAYKEMGYLPEALCNYLLRLGWSHGDDEIIAKTTAINWFNLEGLGASPARLDFAKMRHLNAHYLRNKDNQELTSIVVAELAKHYKISDEESKYILQGMDAIKIRAELITDLVELAKIFLISNPIEYSDEAVLILQQSDKNYVEQVIAMLKTIKATDKETIQDSFKHLAVDNQIKLGELMKPIRALITGLANSPSIFEIIEIIGIEHSIERLKKIYTSLINEELVDEVLLGEELGAPSRGAQRRSLREHRRS</sequence>
<evidence type="ECO:0000256" key="4">
    <source>
        <dbReference type="ARBA" id="ARBA00022741"/>
    </source>
</evidence>
<comment type="caution">
    <text evidence="8">Lacks conserved residue(s) required for the propagation of feature annotation.</text>
</comment>
<dbReference type="HAMAP" id="MF_00022">
    <property type="entry name" value="Glu_tRNA_synth_type1"/>
    <property type="match status" value="1"/>
</dbReference>
<comment type="catalytic activity">
    <reaction evidence="8">
        <text>tRNA(Glu) + L-glutamate + ATP = L-glutamyl-tRNA(Glu) + AMP + diphosphate</text>
        <dbReference type="Rhea" id="RHEA:23540"/>
        <dbReference type="Rhea" id="RHEA-COMP:9663"/>
        <dbReference type="Rhea" id="RHEA-COMP:9680"/>
        <dbReference type="ChEBI" id="CHEBI:29985"/>
        <dbReference type="ChEBI" id="CHEBI:30616"/>
        <dbReference type="ChEBI" id="CHEBI:33019"/>
        <dbReference type="ChEBI" id="CHEBI:78442"/>
        <dbReference type="ChEBI" id="CHEBI:78520"/>
        <dbReference type="ChEBI" id="CHEBI:456215"/>
        <dbReference type="EC" id="6.1.1.17"/>
    </reaction>
</comment>
<dbReference type="SUPFAM" id="SSF48163">
    <property type="entry name" value="An anticodon-binding domain of class I aminoacyl-tRNA synthetases"/>
    <property type="match status" value="1"/>
</dbReference>
<keyword evidence="3 8" id="KW-0436">Ligase</keyword>
<dbReference type="InterPro" id="IPR045462">
    <property type="entry name" value="aa-tRNA-synth_I_cd-bd"/>
</dbReference>
<dbReference type="EMBL" id="CP112932">
    <property type="protein sequence ID" value="WPY01376.1"/>
    <property type="molecule type" value="Genomic_DNA"/>
</dbReference>
<dbReference type="EC" id="6.1.1.17" evidence="8"/>
<feature type="domain" description="Glutamyl/glutaminyl-tRNA synthetase class Ib catalytic" evidence="9">
    <location>
        <begin position="3"/>
        <end position="304"/>
    </location>
</feature>
<keyword evidence="2 8" id="KW-0963">Cytoplasm</keyword>
<comment type="similarity">
    <text evidence="1 8">Belongs to the class-I aminoacyl-tRNA synthetase family. Glutamate--tRNA ligase type 1 subfamily.</text>
</comment>
<comment type="function">
    <text evidence="8">Catalyzes the attachment of glutamate to tRNA(Glu) in a two-step reaction: glutamate is first activated by ATP to form Glu-AMP and then transferred to the acceptor end of tRNA(Glu).</text>
</comment>
<feature type="short sequence motif" description="'KMSKS' region" evidence="8">
    <location>
        <begin position="238"/>
        <end position="242"/>
    </location>
</feature>
<dbReference type="CDD" id="cd00808">
    <property type="entry name" value="GluRS_core"/>
    <property type="match status" value="1"/>
</dbReference>
<feature type="binding site" evidence="8">
    <location>
        <position position="241"/>
    </location>
    <ligand>
        <name>ATP</name>
        <dbReference type="ChEBI" id="CHEBI:30616"/>
    </ligand>
</feature>
<feature type="short sequence motif" description="'HIGH' region" evidence="8">
    <location>
        <begin position="9"/>
        <end position="19"/>
    </location>
</feature>
<keyword evidence="12" id="KW-1185">Reference proteome</keyword>
<evidence type="ECO:0000256" key="7">
    <source>
        <dbReference type="ARBA" id="ARBA00023146"/>
    </source>
</evidence>
<dbReference type="InterPro" id="IPR020058">
    <property type="entry name" value="Glu/Gln-tRNA-synth_Ib_cat-dom"/>
</dbReference>
<evidence type="ECO:0000259" key="10">
    <source>
        <dbReference type="Pfam" id="PF19269"/>
    </source>
</evidence>
<protein>
    <recommendedName>
        <fullName evidence="8">Glutamate--tRNA ligase</fullName>
        <ecNumber evidence="8">6.1.1.17</ecNumber>
    </recommendedName>
    <alternativeName>
        <fullName evidence="8">Glutamyl-tRNA synthetase</fullName>
        <shortName evidence="8">GluRS</shortName>
    </alternativeName>
</protein>
<keyword evidence="6 8" id="KW-0648">Protein biosynthesis</keyword>
<evidence type="ECO:0000256" key="8">
    <source>
        <dbReference type="HAMAP-Rule" id="MF_00022"/>
    </source>
</evidence>
<evidence type="ECO:0000256" key="2">
    <source>
        <dbReference type="ARBA" id="ARBA00022490"/>
    </source>
</evidence>
<evidence type="ECO:0000313" key="11">
    <source>
        <dbReference type="EMBL" id="WPY01376.1"/>
    </source>
</evidence>
<comment type="subunit">
    <text evidence="8">Monomer.</text>
</comment>
<accession>A0ABZ0UV50</accession>
<evidence type="ECO:0000256" key="6">
    <source>
        <dbReference type="ARBA" id="ARBA00022917"/>
    </source>
</evidence>
<dbReference type="InterPro" id="IPR000924">
    <property type="entry name" value="Glu/Gln-tRNA-synth"/>
</dbReference>
<dbReference type="PANTHER" id="PTHR43311">
    <property type="entry name" value="GLUTAMATE--TRNA LIGASE"/>
    <property type="match status" value="1"/>
</dbReference>
<keyword evidence="7 8" id="KW-0030">Aminoacyl-tRNA synthetase</keyword>
<dbReference type="Proteomes" id="UP001326613">
    <property type="component" value="Chromosome"/>
</dbReference>
<dbReference type="InterPro" id="IPR014729">
    <property type="entry name" value="Rossmann-like_a/b/a_fold"/>
</dbReference>
<keyword evidence="4 8" id="KW-0547">Nucleotide-binding</keyword>
<dbReference type="SUPFAM" id="SSF52374">
    <property type="entry name" value="Nucleotidylyl transferase"/>
    <property type="match status" value="1"/>
</dbReference>
<evidence type="ECO:0000259" key="9">
    <source>
        <dbReference type="Pfam" id="PF00749"/>
    </source>
</evidence>